<reference evidence="1" key="1">
    <citation type="submission" date="2019-08" db="EMBL/GenBank/DDBJ databases">
        <authorList>
            <person name="Kucharzyk K."/>
            <person name="Murdoch R.W."/>
            <person name="Higgins S."/>
            <person name="Loffler F."/>
        </authorList>
    </citation>
    <scope>NUCLEOTIDE SEQUENCE</scope>
</reference>
<evidence type="ECO:0000313" key="1">
    <source>
        <dbReference type="EMBL" id="MPM38633.1"/>
    </source>
</evidence>
<sequence>MVDNGYATDESYLDTNAGNFATKPSHSVLVSINNTIDVCYTAHNNNRKDAAFTTDELTSTYTFYVIKNY</sequence>
<organism evidence="1">
    <name type="scientific">bioreactor metagenome</name>
    <dbReference type="NCBI Taxonomy" id="1076179"/>
    <lineage>
        <taxon>unclassified sequences</taxon>
        <taxon>metagenomes</taxon>
        <taxon>ecological metagenomes</taxon>
    </lineage>
</organism>
<comment type="caution">
    <text evidence="1">The sequence shown here is derived from an EMBL/GenBank/DDBJ whole genome shotgun (WGS) entry which is preliminary data.</text>
</comment>
<name>A0A644ZIT2_9ZZZZ</name>
<accession>A0A644ZIT2</accession>
<gene>
    <name evidence="1" type="ORF">SDC9_85263</name>
</gene>
<dbReference type="EMBL" id="VSSQ01008352">
    <property type="protein sequence ID" value="MPM38633.1"/>
    <property type="molecule type" value="Genomic_DNA"/>
</dbReference>
<protein>
    <submittedName>
        <fullName evidence="1">Uncharacterized protein</fullName>
    </submittedName>
</protein>
<dbReference type="AlphaFoldDB" id="A0A644ZIT2"/>
<proteinExistence type="predicted"/>